<organism evidence="3 4">
    <name type="scientific">Parachaetomium inaequale</name>
    <dbReference type="NCBI Taxonomy" id="2588326"/>
    <lineage>
        <taxon>Eukaryota</taxon>
        <taxon>Fungi</taxon>
        <taxon>Dikarya</taxon>
        <taxon>Ascomycota</taxon>
        <taxon>Pezizomycotina</taxon>
        <taxon>Sordariomycetes</taxon>
        <taxon>Sordariomycetidae</taxon>
        <taxon>Sordariales</taxon>
        <taxon>Chaetomiaceae</taxon>
        <taxon>Parachaetomium</taxon>
    </lineage>
</organism>
<protein>
    <submittedName>
        <fullName evidence="3">Uncharacterized protein</fullName>
    </submittedName>
</protein>
<reference evidence="4" key="1">
    <citation type="journal article" date="2023" name="Mol. Phylogenet. Evol.">
        <title>Genome-scale phylogeny and comparative genomics of the fungal order Sordariales.</title>
        <authorList>
            <person name="Hensen N."/>
            <person name="Bonometti L."/>
            <person name="Westerberg I."/>
            <person name="Brannstrom I.O."/>
            <person name="Guillou S."/>
            <person name="Cros-Aarteil S."/>
            <person name="Calhoun S."/>
            <person name="Haridas S."/>
            <person name="Kuo A."/>
            <person name="Mondo S."/>
            <person name="Pangilinan J."/>
            <person name="Riley R."/>
            <person name="LaButti K."/>
            <person name="Andreopoulos B."/>
            <person name="Lipzen A."/>
            <person name="Chen C."/>
            <person name="Yan M."/>
            <person name="Daum C."/>
            <person name="Ng V."/>
            <person name="Clum A."/>
            <person name="Steindorff A."/>
            <person name="Ohm R.A."/>
            <person name="Martin F."/>
            <person name="Silar P."/>
            <person name="Natvig D.O."/>
            <person name="Lalanne C."/>
            <person name="Gautier V."/>
            <person name="Ament-Velasquez S.L."/>
            <person name="Kruys A."/>
            <person name="Hutchinson M.I."/>
            <person name="Powell A.J."/>
            <person name="Barry K."/>
            <person name="Miller A.N."/>
            <person name="Grigoriev I.V."/>
            <person name="Debuchy R."/>
            <person name="Gladieux P."/>
            <person name="Hiltunen Thoren M."/>
            <person name="Johannesson H."/>
        </authorList>
    </citation>
    <scope>NUCLEOTIDE SEQUENCE [LARGE SCALE GENOMIC DNA]</scope>
    <source>
        <strain evidence="4">CBS 284.82</strain>
    </source>
</reference>
<feature type="transmembrane region" description="Helical" evidence="2">
    <location>
        <begin position="119"/>
        <end position="139"/>
    </location>
</feature>
<evidence type="ECO:0000256" key="1">
    <source>
        <dbReference type="SAM" id="MobiDB-lite"/>
    </source>
</evidence>
<feature type="transmembrane region" description="Helical" evidence="2">
    <location>
        <begin position="197"/>
        <end position="223"/>
    </location>
</feature>
<accession>A0AAN6PD56</accession>
<proteinExistence type="predicted"/>
<evidence type="ECO:0000313" key="3">
    <source>
        <dbReference type="EMBL" id="KAK4034176.1"/>
    </source>
</evidence>
<feature type="region of interest" description="Disordered" evidence="1">
    <location>
        <begin position="355"/>
        <end position="380"/>
    </location>
</feature>
<feature type="compositionally biased region" description="Pro residues" evidence="1">
    <location>
        <begin position="524"/>
        <end position="534"/>
    </location>
</feature>
<gene>
    <name evidence="3" type="ORF">C8A01DRAFT_49373</name>
</gene>
<comment type="caution">
    <text evidence="3">The sequence shown here is derived from an EMBL/GenBank/DDBJ whole genome shotgun (WGS) entry which is preliminary data.</text>
</comment>
<keyword evidence="4" id="KW-1185">Reference proteome</keyword>
<feature type="transmembrane region" description="Helical" evidence="2">
    <location>
        <begin position="265"/>
        <end position="284"/>
    </location>
</feature>
<feature type="region of interest" description="Disordered" evidence="1">
    <location>
        <begin position="485"/>
        <end position="656"/>
    </location>
</feature>
<feature type="transmembrane region" description="Helical" evidence="2">
    <location>
        <begin position="304"/>
        <end position="325"/>
    </location>
</feature>
<feature type="compositionally biased region" description="Polar residues" evidence="1">
    <location>
        <begin position="574"/>
        <end position="586"/>
    </location>
</feature>
<dbReference type="AlphaFoldDB" id="A0AAN6PD56"/>
<evidence type="ECO:0000256" key="2">
    <source>
        <dbReference type="SAM" id="Phobius"/>
    </source>
</evidence>
<name>A0AAN6PD56_9PEZI</name>
<keyword evidence="2" id="KW-0472">Membrane</keyword>
<feature type="transmembrane region" description="Helical" evidence="2">
    <location>
        <begin position="28"/>
        <end position="46"/>
    </location>
</feature>
<feature type="transmembrane region" description="Helical" evidence="2">
    <location>
        <begin position="58"/>
        <end position="79"/>
    </location>
</feature>
<feature type="compositionally biased region" description="Basic and acidic residues" evidence="1">
    <location>
        <begin position="615"/>
        <end position="627"/>
    </location>
</feature>
<dbReference type="Proteomes" id="UP001303115">
    <property type="component" value="Unassembled WGS sequence"/>
</dbReference>
<keyword evidence="2" id="KW-0812">Transmembrane</keyword>
<feature type="transmembrane region" description="Helical" evidence="2">
    <location>
        <begin position="85"/>
        <end position="107"/>
    </location>
</feature>
<sequence length="656" mass="69910">MPALPALANTTTLELQQVICSWPLSGQYGVGSRLLYYVLVAACVLARKSEWLRNACLAAALIFPAIAAIHAIVLAALHVDDAIDMDIYGALQLCSIGVLTAPATVRLSKTYFNNPGRNVLFIWTALMLAGLLALTVEFFRSNSKPCTDDGFGRPLYRGSDFPYDETTCGLICAVGNGPYSPMRDGSADNIYVVPAPYILNFGAATLIAAASCVPGILSMVSIWNKIAKTNWRKQFGAPDVDEVIEGTNGATVKGMKSVNNVIRRLIGFVEVPVFGGGVLAVIVAGELNFWSKPLYFQTEPIANIGQWSNVLASVFAACGSLYMLLARYLDRAEKGILTEDHLEACNCTCHGHGSSGPGSLSDNTETAQVPRPAPARTTDADLHIYRQDTASTHMLSPIRTETYPDSEDTARGLGIHTIDSNSSTGGNRHEVTKALLNFAATFGTASSGNRFDDHAFRTGKVTGFPEIPGEFNRNVLLPQIKQQWGEPSADIEDGLTPRGRRSRANSFNGSLSRSNSIGPRARSPQPPPPAPPRSPTAAGPSTSMLGLPTTHSPESTSESIFPSRPSAELDKTKSQSTVITLHQGPNSPAIVLSSEDEPSETPESVGVVSPPLDTLDSRDGPPQHDTAEQQAPLPVDGPAGGEIRVPPPTEEKVAEL</sequence>
<feature type="compositionally biased region" description="Low complexity" evidence="1">
    <location>
        <begin position="535"/>
        <end position="559"/>
    </location>
</feature>
<keyword evidence="2" id="KW-1133">Transmembrane helix</keyword>
<feature type="compositionally biased region" description="Polar residues" evidence="1">
    <location>
        <begin position="504"/>
        <end position="517"/>
    </location>
</feature>
<dbReference type="EMBL" id="MU854491">
    <property type="protein sequence ID" value="KAK4034176.1"/>
    <property type="molecule type" value="Genomic_DNA"/>
</dbReference>
<evidence type="ECO:0000313" key="4">
    <source>
        <dbReference type="Proteomes" id="UP001303115"/>
    </source>
</evidence>